<comment type="caution">
    <text evidence="6">The sequence shown here is derived from an EMBL/GenBank/DDBJ whole genome shotgun (WGS) entry which is preliminary data.</text>
</comment>
<keyword evidence="2" id="KW-0964">Secreted</keyword>
<dbReference type="Gene3D" id="3.30.30.10">
    <property type="entry name" value="Knottin, scorpion toxin-like"/>
    <property type="match status" value="2"/>
</dbReference>
<evidence type="ECO:0000256" key="4">
    <source>
        <dbReference type="SAM" id="SignalP"/>
    </source>
</evidence>
<dbReference type="SMART" id="SM00505">
    <property type="entry name" value="Knot1"/>
    <property type="match status" value="2"/>
</dbReference>
<dbReference type="Proteomes" id="UP001231518">
    <property type="component" value="Chromosome 7"/>
</dbReference>
<sequence length="184" mass="20255">MFSKIFFVLAAVCVVKASVIADNVFSDDPETEVASDPKACSPQACRDACRRLGFPIGVCSGGRCFCRRAKAQEDVLEEDPLDLEELVSRTENDPESDVASDPKSCNAQACRNACRRLGFSTGVCSGGRCFCRRSNVQEDVSEQELSHLEELISRTEEVLEQEPLHLEELVSRTEVMISIFAQGL</sequence>
<keyword evidence="3" id="KW-1015">Disulfide bond</keyword>
<feature type="chain" id="PRO_5042140383" description="Knottins-like domain-containing protein" evidence="4">
    <location>
        <begin position="18"/>
        <end position="184"/>
    </location>
</feature>
<accession>A0AAD7YSI3</accession>
<name>A0AAD7YSI3_MYTSE</name>
<keyword evidence="4" id="KW-0732">Signal</keyword>
<feature type="domain" description="Knottins-like" evidence="5">
    <location>
        <begin position="30"/>
        <end position="70"/>
    </location>
</feature>
<evidence type="ECO:0000256" key="1">
    <source>
        <dbReference type="ARBA" id="ARBA00004613"/>
    </source>
</evidence>
<feature type="signal peptide" evidence="4">
    <location>
        <begin position="1"/>
        <end position="17"/>
    </location>
</feature>
<evidence type="ECO:0000313" key="6">
    <source>
        <dbReference type="EMBL" id="KAJ8724829.1"/>
    </source>
</evidence>
<proteinExistence type="predicted"/>
<evidence type="ECO:0000256" key="3">
    <source>
        <dbReference type="ARBA" id="ARBA00023157"/>
    </source>
</evidence>
<comment type="subcellular location">
    <subcellularLocation>
        <location evidence="1">Secreted</location>
    </subcellularLocation>
</comment>
<feature type="domain" description="Knottins-like" evidence="5">
    <location>
        <begin position="95"/>
        <end position="134"/>
    </location>
</feature>
<dbReference type="GO" id="GO:0006952">
    <property type="term" value="P:defense response"/>
    <property type="evidence" value="ECO:0007669"/>
    <property type="project" value="InterPro"/>
</dbReference>
<dbReference type="GO" id="GO:0005576">
    <property type="term" value="C:extracellular region"/>
    <property type="evidence" value="ECO:0007669"/>
    <property type="project" value="UniProtKB-SubCell"/>
</dbReference>
<evidence type="ECO:0000313" key="7">
    <source>
        <dbReference type="Proteomes" id="UP001231518"/>
    </source>
</evidence>
<dbReference type="GO" id="GO:0051707">
    <property type="term" value="P:response to other organism"/>
    <property type="evidence" value="ECO:0007669"/>
    <property type="project" value="UniProtKB-ARBA"/>
</dbReference>
<evidence type="ECO:0000256" key="2">
    <source>
        <dbReference type="ARBA" id="ARBA00022525"/>
    </source>
</evidence>
<reference evidence="6" key="1">
    <citation type="submission" date="2023-03" db="EMBL/GenBank/DDBJ databases">
        <title>Chromosome-level genomes of two armyworms, Mythimna separata and Mythimna loreyi, provide insights into the biosynthesis and reception of sex pheromones.</title>
        <authorList>
            <person name="Zhao H."/>
        </authorList>
    </citation>
    <scope>NUCLEOTIDE SEQUENCE</scope>
    <source>
        <strain evidence="6">BeijingLab</strain>
        <tissue evidence="6">Pupa</tissue>
    </source>
</reference>
<dbReference type="AlphaFoldDB" id="A0AAD7YSI3"/>
<dbReference type="InterPro" id="IPR036574">
    <property type="entry name" value="Scorpion_toxin-like_sf"/>
</dbReference>
<evidence type="ECO:0000259" key="5">
    <source>
        <dbReference type="SMART" id="SM00505"/>
    </source>
</evidence>
<dbReference type="EMBL" id="JARGEI010000010">
    <property type="protein sequence ID" value="KAJ8724829.1"/>
    <property type="molecule type" value="Genomic_DNA"/>
</dbReference>
<keyword evidence="7" id="KW-1185">Reference proteome</keyword>
<gene>
    <name evidence="6" type="ORF">PYW07_015787</name>
</gene>
<dbReference type="InterPro" id="IPR003614">
    <property type="entry name" value="Knottins"/>
</dbReference>
<protein>
    <recommendedName>
        <fullName evidence="5">Knottins-like domain-containing protein</fullName>
    </recommendedName>
</protein>
<organism evidence="6 7">
    <name type="scientific">Mythimna separata</name>
    <name type="common">Oriental armyworm</name>
    <name type="synonym">Pseudaletia separata</name>
    <dbReference type="NCBI Taxonomy" id="271217"/>
    <lineage>
        <taxon>Eukaryota</taxon>
        <taxon>Metazoa</taxon>
        <taxon>Ecdysozoa</taxon>
        <taxon>Arthropoda</taxon>
        <taxon>Hexapoda</taxon>
        <taxon>Insecta</taxon>
        <taxon>Pterygota</taxon>
        <taxon>Neoptera</taxon>
        <taxon>Endopterygota</taxon>
        <taxon>Lepidoptera</taxon>
        <taxon>Glossata</taxon>
        <taxon>Ditrysia</taxon>
        <taxon>Noctuoidea</taxon>
        <taxon>Noctuidae</taxon>
        <taxon>Noctuinae</taxon>
        <taxon>Hadenini</taxon>
        <taxon>Mythimna</taxon>
    </lineage>
</organism>